<evidence type="ECO:0000259" key="1">
    <source>
        <dbReference type="Pfam" id="PF12680"/>
    </source>
</evidence>
<reference evidence="2 3" key="1">
    <citation type="submission" date="2020-07" db="EMBL/GenBank/DDBJ databases">
        <title>isolation of Luteimonas sp. SJ-16.</title>
        <authorList>
            <person name="Huang X.-X."/>
            <person name="Xu L."/>
            <person name="Sun J.-Q."/>
        </authorList>
    </citation>
    <scope>NUCLEOTIDE SEQUENCE [LARGE SCALE GENOMIC DNA]</scope>
    <source>
        <strain evidence="2 3">SJ-16</strain>
    </source>
</reference>
<dbReference type="SUPFAM" id="SSF54427">
    <property type="entry name" value="NTF2-like"/>
    <property type="match status" value="1"/>
</dbReference>
<evidence type="ECO:0000313" key="3">
    <source>
        <dbReference type="Proteomes" id="UP000589896"/>
    </source>
</evidence>
<protein>
    <submittedName>
        <fullName evidence="2">Nuclear transport factor 2 family protein</fullName>
    </submittedName>
</protein>
<dbReference type="Gene3D" id="3.10.450.50">
    <property type="match status" value="1"/>
</dbReference>
<accession>A0A7Z0QQM6</accession>
<comment type="caution">
    <text evidence="2">The sequence shown here is derived from an EMBL/GenBank/DDBJ whole genome shotgun (WGS) entry which is preliminary data.</text>
</comment>
<dbReference type="EMBL" id="JACCJZ010000010">
    <property type="protein sequence ID" value="NYZ62027.1"/>
    <property type="molecule type" value="Genomic_DNA"/>
</dbReference>
<dbReference type="InterPro" id="IPR032710">
    <property type="entry name" value="NTF2-like_dom_sf"/>
</dbReference>
<dbReference type="Proteomes" id="UP000589896">
    <property type="component" value="Unassembled WGS sequence"/>
</dbReference>
<dbReference type="InterPro" id="IPR037401">
    <property type="entry name" value="SnoaL-like"/>
</dbReference>
<proteinExistence type="predicted"/>
<dbReference type="AlphaFoldDB" id="A0A7Z0QQM6"/>
<dbReference type="RefSeq" id="WP_180544218.1">
    <property type="nucleotide sequence ID" value="NZ_JACCJZ010000010.1"/>
</dbReference>
<keyword evidence="3" id="KW-1185">Reference proteome</keyword>
<sequence length="166" mass="18411">MTPTTQRHLQSAKAYLEREGRGDLTVVDELMSEDIVMTIVSGRSPHTVHAIPWGGVHRGREAAKNFLRRLLAGQISSVDKIDRWVADEDTVVAFAMQQASSPITGRSGEWELAIRFDFEGDLISHYWVYEDSFSAVVMHSVGGELLMRDSEGTRSAPVDAHITSTP</sequence>
<evidence type="ECO:0000313" key="2">
    <source>
        <dbReference type="EMBL" id="NYZ62027.1"/>
    </source>
</evidence>
<feature type="domain" description="SnoaL-like" evidence="1">
    <location>
        <begin position="13"/>
        <end position="125"/>
    </location>
</feature>
<organism evidence="2 3">
    <name type="scientific">Luteimonas deserti</name>
    <dbReference type="NCBI Taxonomy" id="2752306"/>
    <lineage>
        <taxon>Bacteria</taxon>
        <taxon>Pseudomonadati</taxon>
        <taxon>Pseudomonadota</taxon>
        <taxon>Gammaproteobacteria</taxon>
        <taxon>Lysobacterales</taxon>
        <taxon>Lysobacteraceae</taxon>
        <taxon>Luteimonas</taxon>
    </lineage>
</organism>
<gene>
    <name evidence="2" type="ORF">H0E82_04505</name>
</gene>
<name>A0A7Z0QQM6_9GAMM</name>
<dbReference type="Pfam" id="PF12680">
    <property type="entry name" value="SnoaL_2"/>
    <property type="match status" value="1"/>
</dbReference>